<dbReference type="AlphaFoldDB" id="A0A4Q2SVD3"/>
<dbReference type="PANTHER" id="PTHR34980">
    <property type="entry name" value="INNER MEMBRANE PROTEIN-RELATED-RELATED"/>
    <property type="match status" value="1"/>
</dbReference>
<organism evidence="2 3">
    <name type="scientific">Ciceribacter ferrooxidans</name>
    <dbReference type="NCBI Taxonomy" id="2509717"/>
    <lineage>
        <taxon>Bacteria</taxon>
        <taxon>Pseudomonadati</taxon>
        <taxon>Pseudomonadota</taxon>
        <taxon>Alphaproteobacteria</taxon>
        <taxon>Hyphomicrobiales</taxon>
        <taxon>Rhizobiaceae</taxon>
        <taxon>Ciceribacter</taxon>
    </lineage>
</organism>
<dbReference type="Pfam" id="PF05656">
    <property type="entry name" value="DUF805"/>
    <property type="match status" value="1"/>
</dbReference>
<dbReference type="OrthoDB" id="9812349at2"/>
<evidence type="ECO:0000256" key="1">
    <source>
        <dbReference type="SAM" id="Phobius"/>
    </source>
</evidence>
<name>A0A4Q2SVD3_9HYPH</name>
<reference evidence="2 3" key="1">
    <citation type="submission" date="2019-01" db="EMBL/GenBank/DDBJ databases">
        <authorList>
            <person name="Deng T."/>
        </authorList>
    </citation>
    <scope>NUCLEOTIDE SEQUENCE [LARGE SCALE GENOMIC DNA]</scope>
    <source>
        <strain evidence="2 3">F8825</strain>
    </source>
</reference>
<dbReference type="RefSeq" id="WP_129333387.1">
    <property type="nucleotide sequence ID" value="NZ_SDVB01000253.1"/>
</dbReference>
<dbReference type="PANTHER" id="PTHR34980:SF2">
    <property type="entry name" value="INNER MEMBRANE PROTEIN YHAH-RELATED"/>
    <property type="match status" value="1"/>
</dbReference>
<dbReference type="EMBL" id="SDVB01000253">
    <property type="protein sequence ID" value="RYC09995.1"/>
    <property type="molecule type" value="Genomic_DNA"/>
</dbReference>
<dbReference type="Proteomes" id="UP000291088">
    <property type="component" value="Unassembled WGS sequence"/>
</dbReference>
<keyword evidence="3" id="KW-1185">Reference proteome</keyword>
<feature type="transmembrane region" description="Helical" evidence="1">
    <location>
        <begin position="50"/>
        <end position="69"/>
    </location>
</feature>
<accession>A0A4Q2SVD3</accession>
<keyword evidence="1" id="KW-0812">Transmembrane</keyword>
<evidence type="ECO:0000313" key="3">
    <source>
        <dbReference type="Proteomes" id="UP000291088"/>
    </source>
</evidence>
<feature type="transmembrane region" description="Helical" evidence="1">
    <location>
        <begin position="26"/>
        <end position="43"/>
    </location>
</feature>
<keyword evidence="1" id="KW-0472">Membrane</keyword>
<evidence type="ECO:0000313" key="2">
    <source>
        <dbReference type="EMBL" id="RYC09995.1"/>
    </source>
</evidence>
<protein>
    <submittedName>
        <fullName evidence="2">DUF805 domain-containing protein</fullName>
    </submittedName>
</protein>
<dbReference type="InterPro" id="IPR008523">
    <property type="entry name" value="DUF805"/>
</dbReference>
<dbReference type="GO" id="GO:0005886">
    <property type="term" value="C:plasma membrane"/>
    <property type="evidence" value="ECO:0007669"/>
    <property type="project" value="TreeGrafter"/>
</dbReference>
<proteinExistence type="predicted"/>
<keyword evidence="1" id="KW-1133">Transmembrane helix</keyword>
<sequence length="117" mass="12853">MAFQESVSTVLSKYKDFTGRASRSEFWWFALFTVIVNFVASLLDQAIIGIGLLDTLAALALLLPSLAVGARRLHDIDKSGWFMLLALIPVVGWIVLIYFNVQPSQPTANRFGAPPVA</sequence>
<feature type="transmembrane region" description="Helical" evidence="1">
    <location>
        <begin position="81"/>
        <end position="101"/>
    </location>
</feature>
<gene>
    <name evidence="2" type="ORF">EUU22_18110</name>
</gene>
<comment type="caution">
    <text evidence="2">The sequence shown here is derived from an EMBL/GenBank/DDBJ whole genome shotgun (WGS) entry which is preliminary data.</text>
</comment>